<reference evidence="2 3" key="2">
    <citation type="journal article" date="2013" name="Plant Cell Physiol.">
        <title>Rice Annotation Project Database (RAP-DB): an integrative and interactive database for rice genomics.</title>
        <authorList>
            <person name="Sakai H."/>
            <person name="Lee S.S."/>
            <person name="Tanaka T."/>
            <person name="Numa H."/>
            <person name="Kim J."/>
            <person name="Kawahara Y."/>
            <person name="Wakimoto H."/>
            <person name="Yang C.C."/>
            <person name="Iwamoto M."/>
            <person name="Abe T."/>
            <person name="Yamada Y."/>
            <person name="Muto A."/>
            <person name="Inokuchi H."/>
            <person name="Ikemura T."/>
            <person name="Matsumoto T."/>
            <person name="Sasaki T."/>
            <person name="Itoh T."/>
        </authorList>
    </citation>
    <scope>NUCLEOTIDE SEQUENCE [LARGE SCALE GENOMIC DNA]</scope>
    <source>
        <strain evidence="3">cv. Nipponbare</strain>
    </source>
</reference>
<dbReference type="InParanoid" id="A0A0P0XC39"/>
<name>A0A0P0XC39_ORYSJ</name>
<protein>
    <submittedName>
        <fullName evidence="2">Os08g0167166 protein</fullName>
    </submittedName>
</protein>
<keyword evidence="3" id="KW-1185">Reference proteome</keyword>
<evidence type="ECO:0000256" key="1">
    <source>
        <dbReference type="SAM" id="MobiDB-lite"/>
    </source>
</evidence>
<feature type="region of interest" description="Disordered" evidence="1">
    <location>
        <begin position="26"/>
        <end position="66"/>
    </location>
</feature>
<organism evidence="2 3">
    <name type="scientific">Oryza sativa subsp. japonica</name>
    <name type="common">Rice</name>
    <dbReference type="NCBI Taxonomy" id="39947"/>
    <lineage>
        <taxon>Eukaryota</taxon>
        <taxon>Viridiplantae</taxon>
        <taxon>Streptophyta</taxon>
        <taxon>Embryophyta</taxon>
        <taxon>Tracheophyta</taxon>
        <taxon>Spermatophyta</taxon>
        <taxon>Magnoliopsida</taxon>
        <taxon>Liliopsida</taxon>
        <taxon>Poales</taxon>
        <taxon>Poaceae</taxon>
        <taxon>BOP clade</taxon>
        <taxon>Oryzoideae</taxon>
        <taxon>Oryzeae</taxon>
        <taxon>Oryzinae</taxon>
        <taxon>Oryza</taxon>
        <taxon>Oryza sativa</taxon>
    </lineage>
</organism>
<evidence type="ECO:0000313" key="3">
    <source>
        <dbReference type="Proteomes" id="UP000059680"/>
    </source>
</evidence>
<dbReference type="Proteomes" id="UP000059680">
    <property type="component" value="Chromosome 8"/>
</dbReference>
<dbReference type="PaxDb" id="39947-A0A0P0XC39"/>
<proteinExistence type="predicted"/>
<sequence length="113" mass="11983">MVTTTVRPPPAAMRRSVPTILAAVVESSPEVGSSRRRRLGSTSISSPMLTRFRSPPDSPRTPRTPPIMLCATLPSPSSSITSSACARFSPAPSARGRRSSAVYQSVSATVRWG</sequence>
<reference evidence="2 3" key="3">
    <citation type="journal article" date="2013" name="Rice">
        <title>Improvement of the Oryza sativa Nipponbare reference genome using next generation sequence and optical map data.</title>
        <authorList>
            <person name="Kawahara Y."/>
            <person name="de la Bastide M."/>
            <person name="Hamilton J.P."/>
            <person name="Kanamori H."/>
            <person name="McCombie W.R."/>
            <person name="Ouyang S."/>
            <person name="Schwartz D.C."/>
            <person name="Tanaka T."/>
            <person name="Wu J."/>
            <person name="Zhou S."/>
            <person name="Childs K.L."/>
            <person name="Davidson R.M."/>
            <person name="Lin H."/>
            <person name="Quesada-Ocampo L."/>
            <person name="Vaillancourt B."/>
            <person name="Sakai H."/>
            <person name="Lee S.S."/>
            <person name="Kim J."/>
            <person name="Numa H."/>
            <person name="Itoh T."/>
            <person name="Buell C.R."/>
            <person name="Matsumoto T."/>
        </authorList>
    </citation>
    <scope>NUCLEOTIDE SEQUENCE [LARGE SCALE GENOMIC DNA]</scope>
    <source>
        <strain evidence="3">cv. Nipponbare</strain>
    </source>
</reference>
<accession>A0A0P0XC39</accession>
<dbReference type="Gramene" id="Os08t0167166-00">
    <property type="protein sequence ID" value="Os08t0167166-00"/>
    <property type="gene ID" value="Os08g0167166"/>
</dbReference>
<feature type="compositionally biased region" description="Pro residues" evidence="1">
    <location>
        <begin position="56"/>
        <end position="65"/>
    </location>
</feature>
<dbReference type="EMBL" id="AP014964">
    <property type="protein sequence ID" value="BAT03992.1"/>
    <property type="molecule type" value="Genomic_DNA"/>
</dbReference>
<gene>
    <name evidence="2" type="ordered locus">Os08g0167166</name>
    <name evidence="2" type="ORF">OSNPB_080167166</name>
</gene>
<reference evidence="3" key="1">
    <citation type="journal article" date="2005" name="Nature">
        <title>The map-based sequence of the rice genome.</title>
        <authorList>
            <consortium name="International rice genome sequencing project (IRGSP)"/>
            <person name="Matsumoto T."/>
            <person name="Wu J."/>
            <person name="Kanamori H."/>
            <person name="Katayose Y."/>
            <person name="Fujisawa M."/>
            <person name="Namiki N."/>
            <person name="Mizuno H."/>
            <person name="Yamamoto K."/>
            <person name="Antonio B.A."/>
            <person name="Baba T."/>
            <person name="Sakata K."/>
            <person name="Nagamura Y."/>
            <person name="Aoki H."/>
            <person name="Arikawa K."/>
            <person name="Arita K."/>
            <person name="Bito T."/>
            <person name="Chiden Y."/>
            <person name="Fujitsuka N."/>
            <person name="Fukunaka R."/>
            <person name="Hamada M."/>
            <person name="Harada C."/>
            <person name="Hayashi A."/>
            <person name="Hijishita S."/>
            <person name="Honda M."/>
            <person name="Hosokawa S."/>
            <person name="Ichikawa Y."/>
            <person name="Idonuma A."/>
            <person name="Iijima M."/>
            <person name="Ikeda M."/>
            <person name="Ikeno M."/>
            <person name="Ito K."/>
            <person name="Ito S."/>
            <person name="Ito T."/>
            <person name="Ito Y."/>
            <person name="Ito Y."/>
            <person name="Iwabuchi A."/>
            <person name="Kamiya K."/>
            <person name="Karasawa W."/>
            <person name="Kurita K."/>
            <person name="Katagiri S."/>
            <person name="Kikuta A."/>
            <person name="Kobayashi H."/>
            <person name="Kobayashi N."/>
            <person name="Machita K."/>
            <person name="Maehara T."/>
            <person name="Masukawa M."/>
            <person name="Mizubayashi T."/>
            <person name="Mukai Y."/>
            <person name="Nagasaki H."/>
            <person name="Nagata Y."/>
            <person name="Naito S."/>
            <person name="Nakashima M."/>
            <person name="Nakama Y."/>
            <person name="Nakamichi Y."/>
            <person name="Nakamura M."/>
            <person name="Meguro A."/>
            <person name="Negishi M."/>
            <person name="Ohta I."/>
            <person name="Ohta T."/>
            <person name="Okamoto M."/>
            <person name="Ono N."/>
            <person name="Saji S."/>
            <person name="Sakaguchi M."/>
            <person name="Sakai K."/>
            <person name="Shibata M."/>
            <person name="Shimokawa T."/>
            <person name="Song J."/>
            <person name="Takazaki Y."/>
            <person name="Terasawa K."/>
            <person name="Tsugane M."/>
            <person name="Tsuji K."/>
            <person name="Ueda S."/>
            <person name="Waki K."/>
            <person name="Yamagata H."/>
            <person name="Yamamoto M."/>
            <person name="Yamamoto S."/>
            <person name="Yamane H."/>
            <person name="Yoshiki S."/>
            <person name="Yoshihara R."/>
            <person name="Yukawa K."/>
            <person name="Zhong H."/>
            <person name="Yano M."/>
            <person name="Yuan Q."/>
            <person name="Ouyang S."/>
            <person name="Liu J."/>
            <person name="Jones K.M."/>
            <person name="Gansberger K."/>
            <person name="Moffat K."/>
            <person name="Hill J."/>
            <person name="Bera J."/>
            <person name="Fadrosh D."/>
            <person name="Jin S."/>
            <person name="Johri S."/>
            <person name="Kim M."/>
            <person name="Overton L."/>
            <person name="Reardon M."/>
            <person name="Tsitrin T."/>
            <person name="Vuong H."/>
            <person name="Weaver B."/>
            <person name="Ciecko A."/>
            <person name="Tallon L."/>
            <person name="Jackson J."/>
            <person name="Pai G."/>
            <person name="Aken S.V."/>
            <person name="Utterback T."/>
            <person name="Reidmuller S."/>
            <person name="Feldblyum T."/>
            <person name="Hsiao J."/>
            <person name="Zismann V."/>
            <person name="Iobst S."/>
            <person name="de Vazeille A.R."/>
            <person name="Buell C.R."/>
            <person name="Ying K."/>
            <person name="Li Y."/>
            <person name="Lu T."/>
            <person name="Huang Y."/>
            <person name="Zhao Q."/>
            <person name="Feng Q."/>
            <person name="Zhang L."/>
            <person name="Zhu J."/>
            <person name="Weng Q."/>
            <person name="Mu J."/>
            <person name="Lu Y."/>
            <person name="Fan D."/>
            <person name="Liu Y."/>
            <person name="Guan J."/>
            <person name="Zhang Y."/>
            <person name="Yu S."/>
            <person name="Liu X."/>
            <person name="Zhang Y."/>
            <person name="Hong G."/>
            <person name="Han B."/>
            <person name="Choisne N."/>
            <person name="Demange N."/>
            <person name="Orjeda G."/>
            <person name="Samain S."/>
            <person name="Cattolico L."/>
            <person name="Pelletier E."/>
            <person name="Couloux A."/>
            <person name="Segurens B."/>
            <person name="Wincker P."/>
            <person name="D'Hont A."/>
            <person name="Scarpelli C."/>
            <person name="Weissenbach J."/>
            <person name="Salanoubat M."/>
            <person name="Quetier F."/>
            <person name="Yu Y."/>
            <person name="Kim H.R."/>
            <person name="Rambo T."/>
            <person name="Currie J."/>
            <person name="Collura K."/>
            <person name="Luo M."/>
            <person name="Yang T."/>
            <person name="Ammiraju J.S.S."/>
            <person name="Engler F."/>
            <person name="Soderlund C."/>
            <person name="Wing R.A."/>
            <person name="Palmer L.E."/>
            <person name="de la Bastide M."/>
            <person name="Spiegel L."/>
            <person name="Nascimento L."/>
            <person name="Zutavern T."/>
            <person name="O'Shaughnessy A."/>
            <person name="Dike S."/>
            <person name="Dedhia N."/>
            <person name="Preston R."/>
            <person name="Balija V."/>
            <person name="McCombie W.R."/>
            <person name="Chow T."/>
            <person name="Chen H."/>
            <person name="Chung M."/>
            <person name="Chen C."/>
            <person name="Shaw J."/>
            <person name="Wu H."/>
            <person name="Hsiao K."/>
            <person name="Chao Y."/>
            <person name="Chu M."/>
            <person name="Cheng C."/>
            <person name="Hour A."/>
            <person name="Lee P."/>
            <person name="Lin S."/>
            <person name="Lin Y."/>
            <person name="Liou J."/>
            <person name="Liu S."/>
            <person name="Hsing Y."/>
            <person name="Raghuvanshi S."/>
            <person name="Mohanty A."/>
            <person name="Bharti A.K."/>
            <person name="Gaur A."/>
            <person name="Gupta V."/>
            <person name="Kumar D."/>
            <person name="Ravi V."/>
            <person name="Vij S."/>
            <person name="Kapur A."/>
            <person name="Khurana P."/>
            <person name="Khurana P."/>
            <person name="Khurana J.P."/>
            <person name="Tyagi A.K."/>
            <person name="Gaikwad K."/>
            <person name="Singh A."/>
            <person name="Dalal V."/>
            <person name="Srivastava S."/>
            <person name="Dixit A."/>
            <person name="Pal A.K."/>
            <person name="Ghazi I.A."/>
            <person name="Yadav M."/>
            <person name="Pandit A."/>
            <person name="Bhargava A."/>
            <person name="Sureshbabu K."/>
            <person name="Batra K."/>
            <person name="Sharma T.R."/>
            <person name="Mohapatra T."/>
            <person name="Singh N.K."/>
            <person name="Messing J."/>
            <person name="Nelson A.B."/>
            <person name="Fuks G."/>
            <person name="Kavchok S."/>
            <person name="Keizer G."/>
            <person name="Linton E."/>
            <person name="Llaca V."/>
            <person name="Song R."/>
            <person name="Tanyolac B."/>
            <person name="Young S."/>
            <person name="Ho-Il K."/>
            <person name="Hahn J.H."/>
            <person name="Sangsakoo G."/>
            <person name="Vanavichit A."/>
            <person name="de Mattos Luiz.A.T."/>
            <person name="Zimmer P.D."/>
            <person name="Malone G."/>
            <person name="Dellagostin O."/>
            <person name="de Oliveira A.C."/>
            <person name="Bevan M."/>
            <person name="Bancroft I."/>
            <person name="Minx P."/>
            <person name="Cordum H."/>
            <person name="Wilson R."/>
            <person name="Cheng Z."/>
            <person name="Jin W."/>
            <person name="Jiang J."/>
            <person name="Leong S.A."/>
            <person name="Iwama H."/>
            <person name="Gojobori T."/>
            <person name="Itoh T."/>
            <person name="Niimura Y."/>
            <person name="Fujii Y."/>
            <person name="Habara T."/>
            <person name="Sakai H."/>
            <person name="Sato Y."/>
            <person name="Wilson G."/>
            <person name="Kumar K."/>
            <person name="McCouch S."/>
            <person name="Juretic N."/>
            <person name="Hoen D."/>
            <person name="Wright S."/>
            <person name="Bruskiewich R."/>
            <person name="Bureau T."/>
            <person name="Miyao A."/>
            <person name="Hirochika H."/>
            <person name="Nishikawa T."/>
            <person name="Kadowaki K."/>
            <person name="Sugiura M."/>
            <person name="Burr B."/>
            <person name="Sasaki T."/>
        </authorList>
    </citation>
    <scope>NUCLEOTIDE SEQUENCE [LARGE SCALE GENOMIC DNA]</scope>
    <source>
        <strain evidence="3">cv. Nipponbare</strain>
    </source>
</reference>
<dbReference type="AlphaFoldDB" id="A0A0P0XC39"/>
<evidence type="ECO:0000313" key="2">
    <source>
        <dbReference type="EMBL" id="BAT03992.1"/>
    </source>
</evidence>
<feature type="compositionally biased region" description="Low complexity" evidence="1">
    <location>
        <begin position="40"/>
        <end position="55"/>
    </location>
</feature>